<feature type="binding site" evidence="3">
    <location>
        <position position="48"/>
    </location>
    <ligand>
        <name>a divalent metal cation</name>
        <dbReference type="ChEBI" id="CHEBI:60240"/>
    </ligand>
</feature>
<dbReference type="RefSeq" id="WP_184404465.1">
    <property type="nucleotide sequence ID" value="NZ_JACHHJ010000003.1"/>
</dbReference>
<dbReference type="InterPro" id="IPR034660">
    <property type="entry name" value="DinB/YfiT-like"/>
</dbReference>
<feature type="binding site" evidence="3">
    <location>
        <position position="127"/>
    </location>
    <ligand>
        <name>a divalent metal cation</name>
        <dbReference type="ChEBI" id="CHEBI:60240"/>
    </ligand>
</feature>
<dbReference type="Gene3D" id="1.20.120.450">
    <property type="entry name" value="dinb family like domain"/>
    <property type="match status" value="1"/>
</dbReference>
<organism evidence="4 5">
    <name type="scientific">Geomicrobium halophilum</name>
    <dbReference type="NCBI Taxonomy" id="549000"/>
    <lineage>
        <taxon>Bacteria</taxon>
        <taxon>Bacillati</taxon>
        <taxon>Bacillota</taxon>
        <taxon>Bacilli</taxon>
        <taxon>Bacillales</taxon>
        <taxon>Geomicrobium</taxon>
    </lineage>
</organism>
<evidence type="ECO:0000313" key="4">
    <source>
        <dbReference type="EMBL" id="MBB6450413.1"/>
    </source>
</evidence>
<gene>
    <name evidence="4" type="ORF">HNR44_002396</name>
</gene>
<dbReference type="SUPFAM" id="SSF109854">
    <property type="entry name" value="DinB/YfiT-like putative metalloenzymes"/>
    <property type="match status" value="1"/>
</dbReference>
<dbReference type="GO" id="GO:0046872">
    <property type="term" value="F:metal ion binding"/>
    <property type="evidence" value="ECO:0007669"/>
    <property type="project" value="UniProtKB-KW"/>
</dbReference>
<keyword evidence="2 3" id="KW-0479">Metal-binding</keyword>
<sequence>MYRKVTDFINEWTAETEKTKQVLQSITDEKLDQSIAEGHNTLGWLGWHLAVTPTFLLSQAGIEIIPVGKQEDEPKQVKEIQAAYEKVADSAKQAIEAGLTDESLLENVNFLSSEAPRGAVLRTLINHQTHHRGEMVVLLRQAGLEVPGLYGPTKEQMDNM</sequence>
<evidence type="ECO:0000256" key="3">
    <source>
        <dbReference type="PIRSR" id="PIRSR607837-1"/>
    </source>
</evidence>
<accession>A0A841PZK1</accession>
<dbReference type="AlphaFoldDB" id="A0A841PZK1"/>
<keyword evidence="5" id="KW-1185">Reference proteome</keyword>
<dbReference type="InterPro" id="IPR007837">
    <property type="entry name" value="DinB"/>
</dbReference>
<reference evidence="4 5" key="1">
    <citation type="submission" date="2020-08" db="EMBL/GenBank/DDBJ databases">
        <title>Genomic Encyclopedia of Type Strains, Phase IV (KMG-IV): sequencing the most valuable type-strain genomes for metagenomic binning, comparative biology and taxonomic classification.</title>
        <authorList>
            <person name="Goeker M."/>
        </authorList>
    </citation>
    <scope>NUCLEOTIDE SEQUENCE [LARGE SCALE GENOMIC DNA]</scope>
    <source>
        <strain evidence="4 5">DSM 21769</strain>
    </source>
</reference>
<evidence type="ECO:0000256" key="2">
    <source>
        <dbReference type="ARBA" id="ARBA00022723"/>
    </source>
</evidence>
<dbReference type="EMBL" id="JACHHJ010000003">
    <property type="protein sequence ID" value="MBB6450413.1"/>
    <property type="molecule type" value="Genomic_DNA"/>
</dbReference>
<protein>
    <submittedName>
        <fullName evidence="4">Putative damage-inducible protein DinB</fullName>
    </submittedName>
</protein>
<feature type="binding site" evidence="3">
    <location>
        <position position="131"/>
    </location>
    <ligand>
        <name>a divalent metal cation</name>
        <dbReference type="ChEBI" id="CHEBI:60240"/>
    </ligand>
</feature>
<dbReference type="Pfam" id="PF05163">
    <property type="entry name" value="DinB"/>
    <property type="match status" value="1"/>
</dbReference>
<comment type="similarity">
    <text evidence="1">Belongs to the DinB family.</text>
</comment>
<evidence type="ECO:0000313" key="5">
    <source>
        <dbReference type="Proteomes" id="UP000568839"/>
    </source>
</evidence>
<comment type="caution">
    <text evidence="4">The sequence shown here is derived from an EMBL/GenBank/DDBJ whole genome shotgun (WGS) entry which is preliminary data.</text>
</comment>
<dbReference type="Proteomes" id="UP000568839">
    <property type="component" value="Unassembled WGS sequence"/>
</dbReference>
<proteinExistence type="inferred from homology"/>
<name>A0A841PZK1_9BACL</name>
<evidence type="ECO:0000256" key="1">
    <source>
        <dbReference type="ARBA" id="ARBA00008635"/>
    </source>
</evidence>